<feature type="chain" id="PRO_5037031324" evidence="5">
    <location>
        <begin position="32"/>
        <end position="796"/>
    </location>
</feature>
<dbReference type="EMBL" id="CP063362">
    <property type="protein sequence ID" value="QRG07703.1"/>
    <property type="molecule type" value="Genomic_DNA"/>
</dbReference>
<dbReference type="Pfam" id="PF00884">
    <property type="entry name" value="Sulfatase"/>
    <property type="match status" value="1"/>
</dbReference>
<dbReference type="InterPro" id="IPR050738">
    <property type="entry name" value="Sulfatase"/>
</dbReference>
<dbReference type="GO" id="GO:0046872">
    <property type="term" value="F:metal ion binding"/>
    <property type="evidence" value="ECO:0007669"/>
    <property type="project" value="UniProtKB-KW"/>
</dbReference>
<evidence type="ECO:0000256" key="2">
    <source>
        <dbReference type="ARBA" id="ARBA00022723"/>
    </source>
</evidence>
<dbReference type="PROSITE" id="PS00523">
    <property type="entry name" value="SULFATASE_1"/>
    <property type="match status" value="1"/>
</dbReference>
<evidence type="ECO:0000256" key="3">
    <source>
        <dbReference type="ARBA" id="ARBA00022801"/>
    </source>
</evidence>
<dbReference type="PANTHER" id="PTHR42693">
    <property type="entry name" value="ARYLSULFATASE FAMILY MEMBER"/>
    <property type="match status" value="1"/>
</dbReference>
<dbReference type="SUPFAM" id="SSF53649">
    <property type="entry name" value="Alkaline phosphatase-like"/>
    <property type="match status" value="1"/>
</dbReference>
<accession>A0A974SKM7</accession>
<keyword evidence="4" id="KW-0106">Calcium</keyword>
<protein>
    <submittedName>
        <fullName evidence="7">Arylsulfatase</fullName>
    </submittedName>
</protein>
<keyword evidence="3" id="KW-0378">Hydrolase</keyword>
<gene>
    <name evidence="7" type="ORF">EZH22_04755</name>
</gene>
<keyword evidence="5" id="KW-0732">Signal</keyword>
<sequence length="796" mass="87760">MKRSPSHPFRARWLGVSTTLLMLGAPAAAPAQESLPFPLTPSGSKAGPTIAESTYSPLPVKSHLPANAPNIVVIMLDDVGPALPSTFGGVIDTRTLSRVAGDGITYNRFHNAAMCSPTRAALLTGRNHHRVGYGQIAELANDWDGYSGRIPRTSATAAKVLGYYGYATSAFGKWHNTPANETTAVGPYTNWPAGQGIGFDYFYGFLAGESSQWEPAVVENTVRVNPSEGKKEYHFTEDMTDKAVSWMKQIHALTPDRPFFMYWAPGASHGPHHIFKEWANKYEGKFDEGWDVMRERVFARQKELGWIPKDTELTPRPKTLAAWADIPEDEKPFQRRLMEVFAGYTEHADAQAGRLIDALDELGIRDNTLVFYIWGDNGSSAEGQNGTISELLAQNGIPSDVKDHIRTMNELGGLDVLGSPKVDNMYHAGWAWAGSTPYRSTKLIAAHFGGTRTPLAVSWPSRIKPDKTPRPQFHHVNDILPTIYDVLHIKPPKLVDGVTQDPLDGTSMTYSFTSPMEPDHKKEQYFEVMGSRAYYKDGWIASAFGPRVPWQAGVDPSIMTWTPKNDVWELYDLKKDFSQAKDLAATNPGKLDELKKAFEVSAKANKAYPIGGGLWSAVFHPEDAPSNPAKVFEFTQEVIAVPEFTAPQLGSRSNLVIIDADLQANSKGVLYALGAVSGGVALWVENGKLSYEYNLFEVERTRLESSSPLPTGKVKIEVETRKANGVRPAPLDIVVRVDGKEVAKGRVSRSTAIGFTANDAFDVGRDSYSPVSLAYFDRKPFVFNGKIQRLKVEYLD</sequence>
<dbReference type="GO" id="GO:0016787">
    <property type="term" value="F:hydrolase activity"/>
    <property type="evidence" value="ECO:0007669"/>
    <property type="project" value="UniProtKB-KW"/>
</dbReference>
<dbReference type="PANTHER" id="PTHR42693:SF43">
    <property type="entry name" value="BLL2667 PROTEIN"/>
    <property type="match status" value="1"/>
</dbReference>
<dbReference type="AlphaFoldDB" id="A0A974SKM7"/>
<feature type="domain" description="Sulfatase N-terminal" evidence="6">
    <location>
        <begin position="69"/>
        <end position="488"/>
    </location>
</feature>
<evidence type="ECO:0000256" key="4">
    <source>
        <dbReference type="ARBA" id="ARBA00022837"/>
    </source>
</evidence>
<evidence type="ECO:0000313" key="7">
    <source>
        <dbReference type="EMBL" id="QRG07703.1"/>
    </source>
</evidence>
<comment type="similarity">
    <text evidence="1">Belongs to the sulfatase family.</text>
</comment>
<dbReference type="KEGG" id="xdi:EZH22_04755"/>
<reference evidence="7 8" key="1">
    <citation type="submission" date="2020-10" db="EMBL/GenBank/DDBJ databases">
        <title>Degradation of 1,4-Dioxane by Xanthobacter sp. YN2, via a Novel Group-2 Soluble Di-Iron Monooxygenase.</title>
        <authorList>
            <person name="Ma F."/>
            <person name="Wang Y."/>
            <person name="Yang J."/>
            <person name="Guo H."/>
            <person name="Su D."/>
            <person name="Yu L."/>
        </authorList>
    </citation>
    <scope>NUCLEOTIDE SEQUENCE [LARGE SCALE GENOMIC DNA]</scope>
    <source>
        <strain evidence="7 8">YN2</strain>
    </source>
</reference>
<dbReference type="InterPro" id="IPR017850">
    <property type="entry name" value="Alkaline_phosphatase_core_sf"/>
</dbReference>
<name>A0A974SKM7_9HYPH</name>
<proteinExistence type="inferred from homology"/>
<evidence type="ECO:0000256" key="1">
    <source>
        <dbReference type="ARBA" id="ARBA00008779"/>
    </source>
</evidence>
<dbReference type="CDD" id="cd16025">
    <property type="entry name" value="PAS_like"/>
    <property type="match status" value="1"/>
</dbReference>
<keyword evidence="2" id="KW-0479">Metal-binding</keyword>
<keyword evidence="8" id="KW-1185">Reference proteome</keyword>
<dbReference type="RefSeq" id="WP_203194617.1">
    <property type="nucleotide sequence ID" value="NZ_CP063362.1"/>
</dbReference>
<organism evidence="7 8">
    <name type="scientific">Xanthobacter dioxanivorans</name>
    <dbReference type="NCBI Taxonomy" id="2528964"/>
    <lineage>
        <taxon>Bacteria</taxon>
        <taxon>Pseudomonadati</taxon>
        <taxon>Pseudomonadota</taxon>
        <taxon>Alphaproteobacteria</taxon>
        <taxon>Hyphomicrobiales</taxon>
        <taxon>Xanthobacteraceae</taxon>
        <taxon>Xanthobacter</taxon>
    </lineage>
</organism>
<dbReference type="InterPro" id="IPR024607">
    <property type="entry name" value="Sulfatase_CS"/>
</dbReference>
<feature type="signal peptide" evidence="5">
    <location>
        <begin position="1"/>
        <end position="31"/>
    </location>
</feature>
<dbReference type="Gene3D" id="3.30.1120.10">
    <property type="match status" value="1"/>
</dbReference>
<dbReference type="InterPro" id="IPR000917">
    <property type="entry name" value="Sulfatase_N"/>
</dbReference>
<evidence type="ECO:0000256" key="5">
    <source>
        <dbReference type="SAM" id="SignalP"/>
    </source>
</evidence>
<evidence type="ECO:0000259" key="6">
    <source>
        <dbReference type="Pfam" id="PF00884"/>
    </source>
</evidence>
<dbReference type="Proteomes" id="UP000596427">
    <property type="component" value="Chromosome"/>
</dbReference>
<dbReference type="Gene3D" id="3.40.720.10">
    <property type="entry name" value="Alkaline Phosphatase, subunit A"/>
    <property type="match status" value="1"/>
</dbReference>
<evidence type="ECO:0000313" key="8">
    <source>
        <dbReference type="Proteomes" id="UP000596427"/>
    </source>
</evidence>